<evidence type="ECO:0000313" key="1">
    <source>
        <dbReference type="EMBL" id="CCO47451.1"/>
    </source>
</evidence>
<dbReference type="AlphaFoldDB" id="A0AAV2VS18"/>
<dbReference type="Proteomes" id="UP000018211">
    <property type="component" value="Unassembled WGS sequence"/>
</dbReference>
<gene>
    <name evidence="1" type="ORF">VIBNISOn1_30146</name>
</gene>
<proteinExistence type="predicted"/>
<dbReference type="EMBL" id="CAOF01000120">
    <property type="protein sequence ID" value="CCO47451.1"/>
    <property type="molecule type" value="Genomic_DNA"/>
</dbReference>
<sequence>MTRKNIKLGSVLQIPLKDGTFAYGWARNYLDVFYFKLISEKPIQDIEFIVGSDILFSVPTSKSVFKEWGIIGQVTLSDDLNKLIPTFRQDMAHLERCSICDEEGNTYDASPEECIGLERSSVWKAGHVEERIVEEMAGRKSKFYERRKVQLP</sequence>
<dbReference type="RefSeq" id="WP_022612261.1">
    <property type="nucleotide sequence ID" value="NZ_LK391965.1"/>
</dbReference>
<accession>A0AAV2VS18</accession>
<evidence type="ECO:0000313" key="2">
    <source>
        <dbReference type="Proteomes" id="UP000018211"/>
    </source>
</evidence>
<comment type="caution">
    <text evidence="1">The sequence shown here is derived from an EMBL/GenBank/DDBJ whole genome shotgun (WGS) entry which is preliminary data.</text>
</comment>
<organism evidence="1 2">
    <name type="scientific">Vibrio nigripulchritudo SOn1</name>
    <dbReference type="NCBI Taxonomy" id="1238450"/>
    <lineage>
        <taxon>Bacteria</taxon>
        <taxon>Pseudomonadati</taxon>
        <taxon>Pseudomonadota</taxon>
        <taxon>Gammaproteobacteria</taxon>
        <taxon>Vibrionales</taxon>
        <taxon>Vibrionaceae</taxon>
        <taxon>Vibrio</taxon>
    </lineage>
</organism>
<name>A0AAV2VS18_9VIBR</name>
<reference evidence="1 2" key="1">
    <citation type="journal article" date="2013" name="ISME J.">
        <title>Comparative genomics of pathogenic lineages of Vibrio nigripulchritudo identifies virulence-associated traits.</title>
        <authorList>
            <person name="Goudenege D."/>
            <person name="Labreuche Y."/>
            <person name="Krin E."/>
            <person name="Ansquer D."/>
            <person name="Mangenot S."/>
            <person name="Calteau A."/>
            <person name="Medigue C."/>
            <person name="Mazel D."/>
            <person name="Polz M.F."/>
            <person name="Le Roux F."/>
        </authorList>
    </citation>
    <scope>NUCLEOTIDE SEQUENCE [LARGE SCALE GENOMIC DNA]</scope>
    <source>
        <strain evidence="1 2">SOn1</strain>
    </source>
</reference>
<dbReference type="InterPro" id="IPR029278">
    <property type="entry name" value="Imm26"/>
</dbReference>
<protein>
    <submittedName>
        <fullName evidence="1">Uncharacterized protein</fullName>
    </submittedName>
</protein>
<dbReference type="Pfam" id="PF15428">
    <property type="entry name" value="Imm26"/>
    <property type="match status" value="1"/>
</dbReference>